<name>A0A4C1X0G0_EUMVA</name>
<evidence type="ECO:0000313" key="2">
    <source>
        <dbReference type="Proteomes" id="UP000299102"/>
    </source>
</evidence>
<comment type="caution">
    <text evidence="1">The sequence shown here is derived from an EMBL/GenBank/DDBJ whole genome shotgun (WGS) entry which is preliminary data.</text>
</comment>
<keyword evidence="2" id="KW-1185">Reference proteome</keyword>
<accession>A0A4C1X0G0</accession>
<gene>
    <name evidence="1" type="ORF">EVAR_44062_1</name>
</gene>
<proteinExistence type="predicted"/>
<dbReference type="AlphaFoldDB" id="A0A4C1X0G0"/>
<sequence>MHAHPHPRPQHKATRRTPWSFSRYESDMTRFNSRFRAHTQNWKWTVFWRKYPTPSRLPAAVSRVRGLPAAEQARYSP</sequence>
<organism evidence="1 2">
    <name type="scientific">Eumeta variegata</name>
    <name type="common">Bagworm moth</name>
    <name type="synonym">Eumeta japonica</name>
    <dbReference type="NCBI Taxonomy" id="151549"/>
    <lineage>
        <taxon>Eukaryota</taxon>
        <taxon>Metazoa</taxon>
        <taxon>Ecdysozoa</taxon>
        <taxon>Arthropoda</taxon>
        <taxon>Hexapoda</taxon>
        <taxon>Insecta</taxon>
        <taxon>Pterygota</taxon>
        <taxon>Neoptera</taxon>
        <taxon>Endopterygota</taxon>
        <taxon>Lepidoptera</taxon>
        <taxon>Glossata</taxon>
        <taxon>Ditrysia</taxon>
        <taxon>Tineoidea</taxon>
        <taxon>Psychidae</taxon>
        <taxon>Oiketicinae</taxon>
        <taxon>Eumeta</taxon>
    </lineage>
</organism>
<protein>
    <submittedName>
        <fullName evidence="1">Uncharacterized protein</fullName>
    </submittedName>
</protein>
<evidence type="ECO:0000313" key="1">
    <source>
        <dbReference type="EMBL" id="GBP57246.1"/>
    </source>
</evidence>
<reference evidence="1 2" key="1">
    <citation type="journal article" date="2019" name="Commun. Biol.">
        <title>The bagworm genome reveals a unique fibroin gene that provides high tensile strength.</title>
        <authorList>
            <person name="Kono N."/>
            <person name="Nakamura H."/>
            <person name="Ohtoshi R."/>
            <person name="Tomita M."/>
            <person name="Numata K."/>
            <person name="Arakawa K."/>
        </authorList>
    </citation>
    <scope>NUCLEOTIDE SEQUENCE [LARGE SCALE GENOMIC DNA]</scope>
</reference>
<dbReference type="Proteomes" id="UP000299102">
    <property type="component" value="Unassembled WGS sequence"/>
</dbReference>
<dbReference type="EMBL" id="BGZK01000712">
    <property type="protein sequence ID" value="GBP57246.1"/>
    <property type="molecule type" value="Genomic_DNA"/>
</dbReference>